<feature type="modified residue" description="FMN phosphoryl threonine" evidence="10">
    <location>
        <position position="173"/>
    </location>
</feature>
<keyword evidence="2 10" id="KW-0597">Phosphoprotein</keyword>
<keyword evidence="12" id="KW-1185">Reference proteome</keyword>
<name>A0A7K1KLT1_9BACT</name>
<evidence type="ECO:0000256" key="7">
    <source>
        <dbReference type="ARBA" id="ARBA00022982"/>
    </source>
</evidence>
<keyword evidence="5 10" id="KW-0812">Transmembrane</keyword>
<dbReference type="GO" id="GO:0022900">
    <property type="term" value="P:electron transport chain"/>
    <property type="evidence" value="ECO:0007669"/>
    <property type="project" value="UniProtKB-UniRule"/>
</dbReference>
<accession>A0A7K1KLT1</accession>
<evidence type="ECO:0000313" key="11">
    <source>
        <dbReference type="EMBL" id="MUM77038.1"/>
    </source>
</evidence>
<evidence type="ECO:0000256" key="3">
    <source>
        <dbReference type="ARBA" id="ARBA00022630"/>
    </source>
</evidence>
<evidence type="ECO:0000256" key="10">
    <source>
        <dbReference type="HAMAP-Rule" id="MF_00462"/>
    </source>
</evidence>
<dbReference type="InterPro" id="IPR004338">
    <property type="entry name" value="NqrB/RnfD"/>
</dbReference>
<evidence type="ECO:0000256" key="6">
    <source>
        <dbReference type="ARBA" id="ARBA00022967"/>
    </source>
</evidence>
<keyword evidence="1 10" id="KW-0813">Transport</keyword>
<keyword evidence="9 10" id="KW-0472">Membrane</keyword>
<keyword evidence="8 10" id="KW-1133">Transmembrane helix</keyword>
<evidence type="ECO:0000256" key="9">
    <source>
        <dbReference type="ARBA" id="ARBA00023136"/>
    </source>
</evidence>
<dbReference type="RefSeq" id="WP_155932773.1">
    <property type="nucleotide sequence ID" value="NZ_WODC01000002.1"/>
</dbReference>
<feature type="transmembrane region" description="Helical" evidence="10">
    <location>
        <begin position="30"/>
        <end position="47"/>
    </location>
</feature>
<feature type="transmembrane region" description="Helical" evidence="10">
    <location>
        <begin position="183"/>
        <end position="202"/>
    </location>
</feature>
<evidence type="ECO:0000256" key="8">
    <source>
        <dbReference type="ARBA" id="ARBA00022989"/>
    </source>
</evidence>
<dbReference type="GO" id="GO:0055085">
    <property type="term" value="P:transmembrane transport"/>
    <property type="evidence" value="ECO:0007669"/>
    <property type="project" value="InterPro"/>
</dbReference>
<comment type="subunit">
    <text evidence="10">The complex is composed of six subunits: RnfA, RnfB, RnfC, RnfD, RnfE and RnfG.</text>
</comment>
<dbReference type="GO" id="GO:0005886">
    <property type="term" value="C:plasma membrane"/>
    <property type="evidence" value="ECO:0007669"/>
    <property type="project" value="UniProtKB-SubCell"/>
</dbReference>
<dbReference type="HAMAP" id="MF_00462">
    <property type="entry name" value="RsxD_RnfD"/>
    <property type="match status" value="1"/>
</dbReference>
<sequence>MLRPQHPILTVSMAPHVHCGKSIRGHMGETIIALMPAVIMAAMAFGMDAVRVMALSCAVAVTTEALCNRLAGRDPAVDDLSALLIGLLFACLLPASAPWWLVTVGSASAVGLGKAVFGGLGASPLCPPLVGWSICTLSWPKAMDTNATMLGTTLPDPLQLLKYFGADAVASLTPMSLFTGHQLGGLGAVHVAALLAGGIFLLIRRHIFWEIPAAFIIGLLTTAWIYQVLDPATHAAPLFHLLTGSTVLGAFFLATDPASSPIGRIPSLIYGLLAGIMVIIIRVYGIYPDGVPFAILLANLFTPLLDRIRPRPFGGPYILAQEKEDNATCAKHCG</sequence>
<comment type="caution">
    <text evidence="11">The sequence shown here is derived from an EMBL/GenBank/DDBJ whole genome shotgun (WGS) entry which is preliminary data.</text>
</comment>
<feature type="transmembrane region" description="Helical" evidence="10">
    <location>
        <begin position="238"/>
        <end position="255"/>
    </location>
</feature>
<comment type="caution">
    <text evidence="10">Lacks conserved residue(s) required for the propagation of feature annotation.</text>
</comment>
<dbReference type="Pfam" id="PF03116">
    <property type="entry name" value="NQR2_RnfD_RnfE"/>
    <property type="match status" value="1"/>
</dbReference>
<dbReference type="Proteomes" id="UP000461162">
    <property type="component" value="Unassembled WGS sequence"/>
</dbReference>
<keyword evidence="3 10" id="KW-0285">Flavoprotein</keyword>
<dbReference type="NCBIfam" id="TIGR01946">
    <property type="entry name" value="rnfD"/>
    <property type="match status" value="1"/>
</dbReference>
<dbReference type="InterPro" id="IPR011303">
    <property type="entry name" value="RnfD_bac"/>
</dbReference>
<dbReference type="EMBL" id="WODC01000002">
    <property type="protein sequence ID" value="MUM77038.1"/>
    <property type="molecule type" value="Genomic_DNA"/>
</dbReference>
<comment type="subcellular location">
    <subcellularLocation>
        <location evidence="10">Cell membrane</location>
        <topology evidence="10">Multi-pass membrane protein</topology>
    </subcellularLocation>
</comment>
<feature type="transmembrane region" description="Helical" evidence="10">
    <location>
        <begin position="207"/>
        <end position="226"/>
    </location>
</feature>
<evidence type="ECO:0000256" key="5">
    <source>
        <dbReference type="ARBA" id="ARBA00022692"/>
    </source>
</evidence>
<proteinExistence type="inferred from homology"/>
<evidence type="ECO:0000256" key="1">
    <source>
        <dbReference type="ARBA" id="ARBA00022448"/>
    </source>
</evidence>
<feature type="transmembrane region" description="Helical" evidence="10">
    <location>
        <begin position="83"/>
        <end position="102"/>
    </location>
</feature>
<dbReference type="AlphaFoldDB" id="A0A7K1KLT1"/>
<keyword evidence="10" id="KW-1003">Cell membrane</keyword>
<organism evidence="11 12">
    <name type="scientific">Pseudodesulfovibrio alkaliphilus</name>
    <dbReference type="NCBI Taxonomy" id="2661613"/>
    <lineage>
        <taxon>Bacteria</taxon>
        <taxon>Pseudomonadati</taxon>
        <taxon>Thermodesulfobacteriota</taxon>
        <taxon>Desulfovibrionia</taxon>
        <taxon>Desulfovibrionales</taxon>
        <taxon>Desulfovibrionaceae</taxon>
    </lineage>
</organism>
<keyword evidence="6 10" id="KW-1278">Translocase</keyword>
<comment type="function">
    <text evidence="10">Part of a membrane-bound complex that couples electron transfer with translocation of ions across the membrane.</text>
</comment>
<reference evidence="11 12" key="1">
    <citation type="submission" date="2019-11" db="EMBL/GenBank/DDBJ databases">
        <title>Pseudodesulfovibrio alkaliphilus, sp. nov., an alkaliphilic sulfate-reducing bacteria from mud volcano of Taman peninsula, Russia.</title>
        <authorList>
            <person name="Frolova A."/>
            <person name="Merkel A.Y."/>
            <person name="Slobodkin A.I."/>
        </authorList>
    </citation>
    <scope>NUCLEOTIDE SEQUENCE [LARGE SCALE GENOMIC DNA]</scope>
    <source>
        <strain evidence="11 12">F-1</strain>
    </source>
</reference>
<dbReference type="EC" id="7.-.-.-" evidence="10"/>
<dbReference type="PANTHER" id="PTHR30578">
    <property type="entry name" value="ELECTRON TRANSPORT COMPLEX PROTEIN RNFD"/>
    <property type="match status" value="1"/>
</dbReference>
<protein>
    <recommendedName>
        <fullName evidence="10">Ion-translocating oxidoreductase complex subunit D</fullName>
        <ecNumber evidence="10">7.-.-.-</ecNumber>
    </recommendedName>
    <alternativeName>
        <fullName evidence="10">Rnf electron transport complex subunit D</fullName>
    </alternativeName>
</protein>
<gene>
    <name evidence="10" type="primary">rnfD</name>
    <name evidence="11" type="ORF">GKC30_05275</name>
</gene>
<evidence type="ECO:0000256" key="2">
    <source>
        <dbReference type="ARBA" id="ARBA00022553"/>
    </source>
</evidence>
<evidence type="ECO:0000256" key="4">
    <source>
        <dbReference type="ARBA" id="ARBA00022643"/>
    </source>
</evidence>
<feature type="transmembrane region" description="Helical" evidence="10">
    <location>
        <begin position="267"/>
        <end position="285"/>
    </location>
</feature>
<comment type="similarity">
    <text evidence="10">Belongs to the NqrB/RnfD family.</text>
</comment>
<evidence type="ECO:0000313" key="12">
    <source>
        <dbReference type="Proteomes" id="UP000461162"/>
    </source>
</evidence>
<keyword evidence="7 10" id="KW-0249">Electron transport</keyword>
<comment type="cofactor">
    <cofactor evidence="10">
        <name>FMN</name>
        <dbReference type="ChEBI" id="CHEBI:58210"/>
    </cofactor>
</comment>
<dbReference type="PANTHER" id="PTHR30578:SF0">
    <property type="entry name" value="ION-TRANSLOCATING OXIDOREDUCTASE COMPLEX SUBUNIT D"/>
    <property type="match status" value="1"/>
</dbReference>
<keyword evidence="4 10" id="KW-0288">FMN</keyword>